<dbReference type="AlphaFoldDB" id="L1IB73"/>
<dbReference type="EnsemblProtists" id="EKX33516">
    <property type="protein sequence ID" value="EKX33516"/>
    <property type="gene ID" value="GUITHDRAFT_120318"/>
</dbReference>
<dbReference type="PaxDb" id="55529-EKX33516"/>
<name>L1IB73_GUITC</name>
<dbReference type="PANTHER" id="PTHR47457:SF1">
    <property type="entry name" value="BTB DOMAIN-CONTAINING PROTEIN-RELATED"/>
    <property type="match status" value="1"/>
</dbReference>
<proteinExistence type="predicted"/>
<dbReference type="eggNOG" id="KOG4276">
    <property type="taxonomic scope" value="Eukaryota"/>
</dbReference>
<dbReference type="HOGENOM" id="CLU_266223_0_0_1"/>
<evidence type="ECO:0000256" key="1">
    <source>
        <dbReference type="SAM" id="MobiDB-lite"/>
    </source>
</evidence>
<feature type="region of interest" description="Disordered" evidence="1">
    <location>
        <begin position="1"/>
        <end position="28"/>
    </location>
</feature>
<dbReference type="RefSeq" id="XP_005820496.1">
    <property type="nucleotide sequence ID" value="XM_005820439.1"/>
</dbReference>
<dbReference type="PANTHER" id="PTHR47457">
    <property type="entry name" value="OS05G0345500 PROTEIN"/>
    <property type="match status" value="1"/>
</dbReference>
<dbReference type="STRING" id="905079.L1IB73"/>
<dbReference type="GeneID" id="17290241"/>
<evidence type="ECO:0000313" key="4">
    <source>
        <dbReference type="Proteomes" id="UP000011087"/>
    </source>
</evidence>
<accession>L1IB73</accession>
<protein>
    <recommendedName>
        <fullName evidence="5">EF-hand domain-containing protein</fullName>
    </recommendedName>
</protein>
<gene>
    <name evidence="2" type="ORF">GUITHDRAFT_120318</name>
</gene>
<evidence type="ECO:0000313" key="2">
    <source>
        <dbReference type="EMBL" id="EKX33516.1"/>
    </source>
</evidence>
<evidence type="ECO:0008006" key="5">
    <source>
        <dbReference type="Google" id="ProtNLM"/>
    </source>
</evidence>
<organism evidence="2">
    <name type="scientific">Guillardia theta (strain CCMP2712)</name>
    <name type="common">Cryptophyte</name>
    <dbReference type="NCBI Taxonomy" id="905079"/>
    <lineage>
        <taxon>Eukaryota</taxon>
        <taxon>Cryptophyceae</taxon>
        <taxon>Pyrenomonadales</taxon>
        <taxon>Geminigeraceae</taxon>
        <taxon>Guillardia</taxon>
    </lineage>
</organism>
<dbReference type="KEGG" id="gtt:GUITHDRAFT_120318"/>
<dbReference type="Proteomes" id="UP000011087">
    <property type="component" value="Unassembled WGS sequence"/>
</dbReference>
<dbReference type="OrthoDB" id="19132at2759"/>
<reference evidence="2 4" key="1">
    <citation type="journal article" date="2012" name="Nature">
        <title>Algal genomes reveal evolutionary mosaicism and the fate of nucleomorphs.</title>
        <authorList>
            <consortium name="DOE Joint Genome Institute"/>
            <person name="Curtis B.A."/>
            <person name="Tanifuji G."/>
            <person name="Burki F."/>
            <person name="Gruber A."/>
            <person name="Irimia M."/>
            <person name="Maruyama S."/>
            <person name="Arias M.C."/>
            <person name="Ball S.G."/>
            <person name="Gile G.H."/>
            <person name="Hirakawa Y."/>
            <person name="Hopkins J.F."/>
            <person name="Kuo A."/>
            <person name="Rensing S.A."/>
            <person name="Schmutz J."/>
            <person name="Symeonidi A."/>
            <person name="Elias M."/>
            <person name="Eveleigh R.J."/>
            <person name="Herman E.K."/>
            <person name="Klute M.J."/>
            <person name="Nakayama T."/>
            <person name="Obornik M."/>
            <person name="Reyes-Prieto A."/>
            <person name="Armbrust E.V."/>
            <person name="Aves S.J."/>
            <person name="Beiko R.G."/>
            <person name="Coutinho P."/>
            <person name="Dacks J.B."/>
            <person name="Durnford D.G."/>
            <person name="Fast N.M."/>
            <person name="Green B.R."/>
            <person name="Grisdale C.J."/>
            <person name="Hempel F."/>
            <person name="Henrissat B."/>
            <person name="Hoppner M.P."/>
            <person name="Ishida K."/>
            <person name="Kim E."/>
            <person name="Koreny L."/>
            <person name="Kroth P.G."/>
            <person name="Liu Y."/>
            <person name="Malik S.B."/>
            <person name="Maier U.G."/>
            <person name="McRose D."/>
            <person name="Mock T."/>
            <person name="Neilson J.A."/>
            <person name="Onodera N.T."/>
            <person name="Poole A.M."/>
            <person name="Pritham E.J."/>
            <person name="Richards T.A."/>
            <person name="Rocap G."/>
            <person name="Roy S.W."/>
            <person name="Sarai C."/>
            <person name="Schaack S."/>
            <person name="Shirato S."/>
            <person name="Slamovits C.H."/>
            <person name="Spencer D.F."/>
            <person name="Suzuki S."/>
            <person name="Worden A.Z."/>
            <person name="Zauner S."/>
            <person name="Barry K."/>
            <person name="Bell C."/>
            <person name="Bharti A.K."/>
            <person name="Crow J.A."/>
            <person name="Grimwood J."/>
            <person name="Kramer R."/>
            <person name="Lindquist E."/>
            <person name="Lucas S."/>
            <person name="Salamov A."/>
            <person name="McFadden G.I."/>
            <person name="Lane C.E."/>
            <person name="Keeling P.J."/>
            <person name="Gray M.W."/>
            <person name="Grigoriev I.V."/>
            <person name="Archibald J.M."/>
        </authorList>
    </citation>
    <scope>NUCLEOTIDE SEQUENCE</scope>
    <source>
        <strain evidence="2 4">CCMP2712</strain>
    </source>
</reference>
<reference evidence="4" key="2">
    <citation type="submission" date="2012-11" db="EMBL/GenBank/DDBJ databases">
        <authorList>
            <person name="Kuo A."/>
            <person name="Curtis B.A."/>
            <person name="Tanifuji G."/>
            <person name="Burki F."/>
            <person name="Gruber A."/>
            <person name="Irimia M."/>
            <person name="Maruyama S."/>
            <person name="Arias M.C."/>
            <person name="Ball S.G."/>
            <person name="Gile G.H."/>
            <person name="Hirakawa Y."/>
            <person name="Hopkins J.F."/>
            <person name="Rensing S.A."/>
            <person name="Schmutz J."/>
            <person name="Symeonidi A."/>
            <person name="Elias M."/>
            <person name="Eveleigh R.J."/>
            <person name="Herman E.K."/>
            <person name="Klute M.J."/>
            <person name="Nakayama T."/>
            <person name="Obornik M."/>
            <person name="Reyes-Prieto A."/>
            <person name="Armbrust E.V."/>
            <person name="Aves S.J."/>
            <person name="Beiko R.G."/>
            <person name="Coutinho P."/>
            <person name="Dacks J.B."/>
            <person name="Durnford D.G."/>
            <person name="Fast N.M."/>
            <person name="Green B.R."/>
            <person name="Grisdale C."/>
            <person name="Hempe F."/>
            <person name="Henrissat B."/>
            <person name="Hoppner M.P."/>
            <person name="Ishida K.-I."/>
            <person name="Kim E."/>
            <person name="Koreny L."/>
            <person name="Kroth P.G."/>
            <person name="Liu Y."/>
            <person name="Malik S.-B."/>
            <person name="Maier U.G."/>
            <person name="McRose D."/>
            <person name="Mock T."/>
            <person name="Neilson J.A."/>
            <person name="Onodera N.T."/>
            <person name="Poole A.M."/>
            <person name="Pritham E.J."/>
            <person name="Richards T.A."/>
            <person name="Rocap G."/>
            <person name="Roy S.W."/>
            <person name="Sarai C."/>
            <person name="Schaack S."/>
            <person name="Shirato S."/>
            <person name="Slamovits C.H."/>
            <person name="Spencer D.F."/>
            <person name="Suzuki S."/>
            <person name="Worden A.Z."/>
            <person name="Zauner S."/>
            <person name="Barry K."/>
            <person name="Bell C."/>
            <person name="Bharti A.K."/>
            <person name="Crow J.A."/>
            <person name="Grimwood J."/>
            <person name="Kramer R."/>
            <person name="Lindquist E."/>
            <person name="Lucas S."/>
            <person name="Salamov A."/>
            <person name="McFadden G.I."/>
            <person name="Lane C.E."/>
            <person name="Keeling P.J."/>
            <person name="Gray M.W."/>
            <person name="Grigoriev I.V."/>
            <person name="Archibald J.M."/>
        </authorList>
    </citation>
    <scope>NUCLEOTIDE SEQUENCE</scope>
    <source>
        <strain evidence="4">CCMP2712</strain>
    </source>
</reference>
<dbReference type="SUPFAM" id="SSF47473">
    <property type="entry name" value="EF-hand"/>
    <property type="match status" value="1"/>
</dbReference>
<reference evidence="3" key="3">
    <citation type="submission" date="2015-06" db="UniProtKB">
        <authorList>
            <consortium name="EnsemblProtists"/>
        </authorList>
    </citation>
    <scope>IDENTIFICATION</scope>
</reference>
<evidence type="ECO:0000313" key="3">
    <source>
        <dbReference type="EnsemblProtists" id="EKX33516"/>
    </source>
</evidence>
<dbReference type="InterPro" id="IPR011992">
    <property type="entry name" value="EF-hand-dom_pair"/>
</dbReference>
<sequence length="1246" mass="141821">MSLASVEAGSITSRAQHESGGEAYDDGPSLMAKLGTEQFCHPLGGEEVADVSHFNPPSSALIDAGRAQHPMRGIIHFLGTDQKSGQYVNPGDKEAVLQAMAGHIERIKRHVCKRRADNEELQHMVYMLIFENPTYDENIACRLSNTRKIMADISNMEKYVACPLTVENPRTMRIDLVRKSLYDETANVAREMAEMGHLVEVYEEIVRLRGKMSENNDNIRQDLARLRRLELIREFVREHGYINITSCGWQRGRQEDVLGVSANYSWSRYVWNSPSSEFHPLGLPGGAWFQVELPRGLEVCPSFYWLRHGDDGCAQAPGIRGDSDCSVWDMEGRVALSGGVPESSWGHTTSGKEKFRGSALTNWELWGSLDGRRWKLLSEHTQDTSLHGAWKHQMWRIENIGEEKFRFFRVIMTGPSNNGGYSLFCSGFEIFGRIGEEEDEKPPPTPPMHLSYMYPQEVHVVNGYPIVENPCSLESGTNEGSCKISFSIWPDLPQGLLLDEASGTISGTLKKEELDEDWLNMVLAAKPISFRVTASNLVGKAETVIRMLFLLPPELLKYHHTDVTYELGQEQIAFSAELLAENFAKGWREPEFGPIDLPRTVSSNSADFALGSSFVWTDSIAVFTRRGKPVSLTGSWPMFDVSPPLPAGLHVDPTNGSIVGVPQEERAGTWEITAWNPVGYVKTSVKMQILLPPSNMSYDYEEAVLINEVEIGTNHCQVKGSRPLQFKADSLPQGLKLNGDDGRITGSPQQLDTDFRKYAVRCANQVGETLVMLSLMCSKPITTQDDVNVICEMSTLLTRWQNERLVNKDVEARVGQKVRGTEAFIKQMRMKGLKDPSATSARNAHDNMRSNKLVQAGRELLSSRQPLTRDLRNEAAAGRGIITDVFMDGNVCQVRWDNTGLVSLYSTGRDGEYQLALWGTAKQLQLHWKTLPAPTRRSLHDDLDFLVDEFLQEFNILAPRLHPPCDRQRLVGLSHSHMHPAIERDSCPRGSGLLQRIIHELDLGWMESRKSLEEASLWMALQTRDRVVGMSIDWDPYIAFMEFMQRRETFRQEGEEERRTSEVGRAEIRRQREEKESTEMDKGMRRRVQFVEVWLFIDKELRYALQDNFSERERVHAIFEHERRNVRRLNKQQFIKNAMLMRAGMNLNISRRKFERLFDKTDTDQDGYIRLSDAWHTLTVLELRQTSRRSEEDFTWEELIRQVQQRPAGLLSGAGDVHEVVNNRVCAPFSNFEVQSKRKALQHSRR</sequence>
<dbReference type="EMBL" id="JH993139">
    <property type="protein sequence ID" value="EKX33516.1"/>
    <property type="molecule type" value="Genomic_DNA"/>
</dbReference>
<keyword evidence="4" id="KW-1185">Reference proteome</keyword>